<dbReference type="SMR" id="U6KQ06"/>
<dbReference type="Pfam" id="PF01262">
    <property type="entry name" value="AlaDh_PNT_C"/>
    <property type="match status" value="1"/>
</dbReference>
<evidence type="ECO:0000256" key="2">
    <source>
        <dbReference type="ARBA" id="ARBA00012897"/>
    </source>
</evidence>
<dbReference type="PANTHER" id="PTHR42795">
    <property type="entry name" value="ALANINE DEHYDROGENASE"/>
    <property type="match status" value="1"/>
</dbReference>
<dbReference type="Pfam" id="PF05222">
    <property type="entry name" value="AlaDh_PNT_N"/>
    <property type="match status" value="1"/>
</dbReference>
<dbReference type="VEuPathDB" id="ToxoDB:ETH_00002605"/>
<evidence type="ECO:0000256" key="3">
    <source>
        <dbReference type="ARBA" id="ARBA00023002"/>
    </source>
</evidence>
<dbReference type="RefSeq" id="XP_013228366.1">
    <property type="nucleotide sequence ID" value="XM_013372912.1"/>
</dbReference>
<dbReference type="GeneID" id="25249736"/>
<dbReference type="SUPFAM" id="SSF51735">
    <property type="entry name" value="NAD(P)-binding Rossmann-fold domains"/>
    <property type="match status" value="1"/>
</dbReference>
<dbReference type="EMBL" id="HG673764">
    <property type="protein sequence ID" value="CDJ37528.1"/>
    <property type="molecule type" value="Genomic_DNA"/>
</dbReference>
<evidence type="ECO:0000259" key="5">
    <source>
        <dbReference type="SMART" id="SM01002"/>
    </source>
</evidence>
<feature type="domain" description="Alanine dehydrogenase/pyridine nucleotide transhydrogenase NAD(H)-binding" evidence="5">
    <location>
        <begin position="149"/>
        <end position="297"/>
    </location>
</feature>
<dbReference type="GO" id="GO:0000286">
    <property type="term" value="F:alanine dehydrogenase activity"/>
    <property type="evidence" value="ECO:0007669"/>
    <property type="project" value="UniProtKB-EC"/>
</dbReference>
<dbReference type="VEuPathDB" id="ToxoDB:ETH2_0403600"/>
<dbReference type="InterPro" id="IPR007698">
    <property type="entry name" value="AlaDH/PNT_NAD(H)-bd"/>
</dbReference>
<dbReference type="GO" id="GO:0042853">
    <property type="term" value="P:L-alanine catabolic process"/>
    <property type="evidence" value="ECO:0007669"/>
    <property type="project" value="InterPro"/>
</dbReference>
<dbReference type="Proteomes" id="UP000030747">
    <property type="component" value="Unassembled WGS sequence"/>
</dbReference>
<evidence type="ECO:0000259" key="6">
    <source>
        <dbReference type="SMART" id="SM01003"/>
    </source>
</evidence>
<organism evidence="7 8">
    <name type="scientific">Eimeria tenella</name>
    <name type="common">Coccidian parasite</name>
    <dbReference type="NCBI Taxonomy" id="5802"/>
    <lineage>
        <taxon>Eukaryota</taxon>
        <taxon>Sar</taxon>
        <taxon>Alveolata</taxon>
        <taxon>Apicomplexa</taxon>
        <taxon>Conoidasida</taxon>
        <taxon>Coccidia</taxon>
        <taxon>Eucoccidiorida</taxon>
        <taxon>Eimeriorina</taxon>
        <taxon>Eimeriidae</taxon>
        <taxon>Eimeria</taxon>
    </lineage>
</organism>
<dbReference type="AlphaFoldDB" id="U6KQ06"/>
<comment type="similarity">
    <text evidence="1">Belongs to the AlaDH/PNT family.</text>
</comment>
<keyword evidence="8" id="KW-1185">Reference proteome</keyword>
<dbReference type="PROSITE" id="PS00837">
    <property type="entry name" value="ALADH_PNT_2"/>
    <property type="match status" value="1"/>
</dbReference>
<reference evidence="7" key="2">
    <citation type="submission" date="2013-10" db="EMBL/GenBank/DDBJ databases">
        <authorList>
            <person name="Aslett M."/>
        </authorList>
    </citation>
    <scope>NUCLEOTIDE SEQUENCE [LARGE SCALE GENOMIC DNA]</scope>
    <source>
        <strain evidence="7">Houghton</strain>
    </source>
</reference>
<dbReference type="FunFam" id="3.40.50.720:FF:000049">
    <property type="entry name" value="Alanine dehydrogenase"/>
    <property type="match status" value="1"/>
</dbReference>
<keyword evidence="3" id="KW-0560">Oxidoreductase</keyword>
<feature type="domain" description="Alanine dehydrogenase/pyridine nucleotide transhydrogenase N-terminal" evidence="6">
    <location>
        <begin position="4"/>
        <end position="137"/>
    </location>
</feature>
<name>U6KQ06_EIMTE</name>
<dbReference type="PANTHER" id="PTHR42795:SF1">
    <property type="entry name" value="ALANINE DEHYDROGENASE"/>
    <property type="match status" value="1"/>
</dbReference>
<evidence type="ECO:0000313" key="8">
    <source>
        <dbReference type="Proteomes" id="UP000030747"/>
    </source>
</evidence>
<evidence type="ECO:0000256" key="1">
    <source>
        <dbReference type="ARBA" id="ARBA00005689"/>
    </source>
</evidence>
<dbReference type="SMART" id="SM01002">
    <property type="entry name" value="AlaDh_PNT_C"/>
    <property type="match status" value="1"/>
</dbReference>
<dbReference type="NCBIfam" id="TIGR00518">
    <property type="entry name" value="alaDH"/>
    <property type="match status" value="1"/>
</dbReference>
<dbReference type="SMART" id="SM01003">
    <property type="entry name" value="AlaDh_PNT_N"/>
    <property type="match status" value="1"/>
</dbReference>
<dbReference type="EC" id="1.4.1.1" evidence="2"/>
<gene>
    <name evidence="7" type="ORF">ETH_00002605</name>
</gene>
<evidence type="ECO:0000313" key="7">
    <source>
        <dbReference type="EMBL" id="CDJ37528.1"/>
    </source>
</evidence>
<proteinExistence type="inferred from homology"/>
<dbReference type="InterPro" id="IPR007886">
    <property type="entry name" value="AlaDH/PNT_N"/>
</dbReference>
<dbReference type="InterPro" id="IPR008141">
    <property type="entry name" value="Ala_DH"/>
</dbReference>
<sequence length="380" mass="39927">MIVGCPKEVKPQEGRVGLLPAGAAELVRNKHKVLIQKGAGELAGAPDEQYSLAGAELVETAAEVFARADLIVKVKEPQPEEYVHVRGGQVVFTYFHFASSRSLTEAMLQSQAVCIAYETVEEPGRRLVLLEPMSEVAGRMAILEGLHHLRSCSGGKGVLLGGVPGVPRGKVLILGGGVVGLNAAKAAAGIGATVVIMDCNFTRLRFLDDILPRNCTTRYFSEAALVQELGDADLVVGAVLLAGCKAPKLLRREHLKRMQRGSLVVDVAVDHGGCCETSRGTSHAAPTFEVEGILHYGVANMPGAVPVTATAALASATLPYVLQIANFGWAEACSRCEALRKGLSVARGRVLHAGVAATFNFPVSSFEDVSAAQSNPTVSA</sequence>
<accession>U6KQ06</accession>
<dbReference type="OMA" id="HVKGFMG"/>
<dbReference type="PIRSF" id="PIRSF000183">
    <property type="entry name" value="Alanine_dh"/>
    <property type="match status" value="1"/>
</dbReference>
<dbReference type="CDD" id="cd05305">
    <property type="entry name" value="L-AlaDH"/>
    <property type="match status" value="1"/>
</dbReference>
<dbReference type="Gene3D" id="3.40.50.720">
    <property type="entry name" value="NAD(P)-binding Rossmann-like Domain"/>
    <property type="match status" value="2"/>
</dbReference>
<keyword evidence="4" id="KW-0520">NAD</keyword>
<dbReference type="OrthoDB" id="37244at2759"/>
<protein>
    <recommendedName>
        <fullName evidence="2">alanine dehydrogenase</fullName>
        <ecNumber evidence="2">1.4.1.1</ecNumber>
    </recommendedName>
</protein>
<dbReference type="SUPFAM" id="SSF52283">
    <property type="entry name" value="Formate/glycerate dehydrogenase catalytic domain-like"/>
    <property type="match status" value="1"/>
</dbReference>
<reference evidence="7" key="1">
    <citation type="submission" date="2013-10" db="EMBL/GenBank/DDBJ databases">
        <title>Genomic analysis of the causative agents of coccidiosis in chickens.</title>
        <authorList>
            <person name="Reid A.J."/>
            <person name="Blake D."/>
            <person name="Billington K."/>
            <person name="Browne H."/>
            <person name="Dunn M."/>
            <person name="Hung S."/>
            <person name="Kawahara F."/>
            <person name="Miranda-Saavedra D."/>
            <person name="Mourier T."/>
            <person name="Nagra H."/>
            <person name="Otto T.D."/>
            <person name="Rawlings N."/>
            <person name="Sanchez A."/>
            <person name="Sanders M."/>
            <person name="Subramaniam C."/>
            <person name="Tay Y."/>
            <person name="Dear P."/>
            <person name="Doerig C."/>
            <person name="Gruber A."/>
            <person name="Parkinson J."/>
            <person name="Shirley M."/>
            <person name="Wan K.L."/>
            <person name="Berriman M."/>
            <person name="Tomley F."/>
            <person name="Pain A."/>
        </authorList>
    </citation>
    <scope>NUCLEOTIDE SEQUENCE [LARGE SCALE GENOMIC DNA]</scope>
    <source>
        <strain evidence="7">Houghton</strain>
    </source>
</reference>
<dbReference type="GO" id="GO:0005886">
    <property type="term" value="C:plasma membrane"/>
    <property type="evidence" value="ECO:0007669"/>
    <property type="project" value="TreeGrafter"/>
</dbReference>
<dbReference type="InterPro" id="IPR008143">
    <property type="entry name" value="Ala_DH/PNT_CS2"/>
</dbReference>
<evidence type="ECO:0000256" key="4">
    <source>
        <dbReference type="ARBA" id="ARBA00023027"/>
    </source>
</evidence>
<dbReference type="InterPro" id="IPR036291">
    <property type="entry name" value="NAD(P)-bd_dom_sf"/>
</dbReference>